<dbReference type="Proteomes" id="UP000245845">
    <property type="component" value="Unassembled WGS sequence"/>
</dbReference>
<dbReference type="OrthoDB" id="1976465at2"/>
<keyword evidence="1" id="KW-0472">Membrane</keyword>
<evidence type="ECO:0000313" key="3">
    <source>
        <dbReference type="Proteomes" id="UP000245845"/>
    </source>
</evidence>
<comment type="caution">
    <text evidence="2">The sequence shown here is derived from an EMBL/GenBank/DDBJ whole genome shotgun (WGS) entry which is preliminary data.</text>
</comment>
<keyword evidence="1" id="KW-1133">Transmembrane helix</keyword>
<keyword evidence="1" id="KW-0812">Transmembrane</keyword>
<dbReference type="RefSeq" id="WP_109730890.1">
    <property type="nucleotide sequence ID" value="NZ_BAAACK010000018.1"/>
</dbReference>
<evidence type="ECO:0008006" key="4">
    <source>
        <dbReference type="Google" id="ProtNLM"/>
    </source>
</evidence>
<feature type="transmembrane region" description="Helical" evidence="1">
    <location>
        <begin position="182"/>
        <end position="199"/>
    </location>
</feature>
<keyword evidence="3" id="KW-1185">Reference proteome</keyword>
<feature type="transmembrane region" description="Helical" evidence="1">
    <location>
        <begin position="149"/>
        <end position="170"/>
    </location>
</feature>
<evidence type="ECO:0000313" key="2">
    <source>
        <dbReference type="EMBL" id="PWJ29742.1"/>
    </source>
</evidence>
<feature type="transmembrane region" description="Helical" evidence="1">
    <location>
        <begin position="12"/>
        <end position="32"/>
    </location>
</feature>
<protein>
    <recommendedName>
        <fullName evidence="4">ABC transporter permease</fullName>
    </recommendedName>
</protein>
<dbReference type="AlphaFoldDB" id="A0A2Y9BD55"/>
<evidence type="ECO:0000256" key="1">
    <source>
        <dbReference type="SAM" id="Phobius"/>
    </source>
</evidence>
<proteinExistence type="predicted"/>
<feature type="transmembrane region" description="Helical" evidence="1">
    <location>
        <begin position="52"/>
        <end position="78"/>
    </location>
</feature>
<accession>A0A2Y9BD55</accession>
<sequence length="251" mass="27907">MGHTLAVECKNSILNIRFLAGVILILTAALISEQVHLQFLIDAGGSQEGPGWFLAYLFCSNGTNTLLFVPIAVTFAAGGDAEMELRSRYALFSCIRSGKKQYLLGKAAGLFFSGGLMLCFAMLLMLGVSCVVFGHIPILSDHGPAFSELVLKVLVSFLRGFLNGALWAVAGSFAAVVTRNRYMANAVPFILYYVLSVFQERYYRALFFLNPRYWMAPVYYNDLFCVVVLLVLSVLTSLLFMWALKRRLRYA</sequence>
<dbReference type="EMBL" id="QGDL01000005">
    <property type="protein sequence ID" value="PWJ29742.1"/>
    <property type="molecule type" value="Genomic_DNA"/>
</dbReference>
<gene>
    <name evidence="2" type="ORF">A8806_10542</name>
</gene>
<organism evidence="2 3">
    <name type="scientific">Faecalicatena orotica</name>
    <dbReference type="NCBI Taxonomy" id="1544"/>
    <lineage>
        <taxon>Bacteria</taxon>
        <taxon>Bacillati</taxon>
        <taxon>Bacillota</taxon>
        <taxon>Clostridia</taxon>
        <taxon>Lachnospirales</taxon>
        <taxon>Lachnospiraceae</taxon>
        <taxon>Faecalicatena</taxon>
    </lineage>
</organism>
<name>A0A2Y9BD55_9FIRM</name>
<feature type="transmembrane region" description="Helical" evidence="1">
    <location>
        <begin position="109"/>
        <end position="137"/>
    </location>
</feature>
<reference evidence="2 3" key="1">
    <citation type="submission" date="2018-05" db="EMBL/GenBank/DDBJ databases">
        <title>The Hungate 1000. A catalogue of reference genomes from the rumen microbiome.</title>
        <authorList>
            <person name="Kelly W."/>
        </authorList>
    </citation>
    <scope>NUCLEOTIDE SEQUENCE [LARGE SCALE GENOMIC DNA]</scope>
    <source>
        <strain evidence="2 3">NLAE-zl-C242</strain>
    </source>
</reference>
<feature type="transmembrane region" description="Helical" evidence="1">
    <location>
        <begin position="219"/>
        <end position="244"/>
    </location>
</feature>